<dbReference type="AlphaFoldDB" id="A0A9X6SWS4"/>
<dbReference type="PANTHER" id="PTHR34976">
    <property type="entry name" value="RIBONUCLEASE YQCG-RELATED"/>
    <property type="match status" value="1"/>
</dbReference>
<evidence type="ECO:0000313" key="5">
    <source>
        <dbReference type="EMBL" id="PDZ96652.1"/>
    </source>
</evidence>
<feature type="domain" description="LXG" evidence="4">
    <location>
        <begin position="1"/>
        <end position="217"/>
    </location>
</feature>
<evidence type="ECO:0000313" key="6">
    <source>
        <dbReference type="Proteomes" id="UP000219922"/>
    </source>
</evidence>
<dbReference type="Pfam" id="PF04740">
    <property type="entry name" value="LXG"/>
    <property type="match status" value="1"/>
</dbReference>
<dbReference type="GO" id="GO:0005576">
    <property type="term" value="C:extracellular region"/>
    <property type="evidence" value="ECO:0007669"/>
    <property type="project" value="UniProtKB-SubCell"/>
</dbReference>
<dbReference type="RefSeq" id="WP_000056021.1">
    <property type="nucleotide sequence ID" value="NZ_CP015728.1"/>
</dbReference>
<evidence type="ECO:0000256" key="1">
    <source>
        <dbReference type="ARBA" id="ARBA00004613"/>
    </source>
</evidence>
<comment type="caution">
    <text evidence="5">The sequence shown here is derived from an EMBL/GenBank/DDBJ whole genome shotgun (WGS) entry which is preliminary data.</text>
</comment>
<accession>A0A9X6SWS4</accession>
<dbReference type="InterPro" id="IPR027797">
    <property type="entry name" value="PT-TG_dom"/>
</dbReference>
<organism evidence="5 6">
    <name type="scientific">Bacillus cereus</name>
    <dbReference type="NCBI Taxonomy" id="1396"/>
    <lineage>
        <taxon>Bacteria</taxon>
        <taxon>Bacillati</taxon>
        <taxon>Bacillota</taxon>
        <taxon>Bacilli</taxon>
        <taxon>Bacillales</taxon>
        <taxon>Bacillaceae</taxon>
        <taxon>Bacillus</taxon>
        <taxon>Bacillus cereus group</taxon>
    </lineage>
</organism>
<evidence type="ECO:0000256" key="3">
    <source>
        <dbReference type="ARBA" id="ARBA00034117"/>
    </source>
</evidence>
<dbReference type="InterPro" id="IPR051768">
    <property type="entry name" value="Bact_secretion_toxin"/>
</dbReference>
<proteinExistence type="inferred from homology"/>
<reference evidence="5 6" key="1">
    <citation type="submission" date="2017-09" db="EMBL/GenBank/DDBJ databases">
        <title>Large-scale bioinformatics analysis of Bacillus genomes uncovers conserved roles of natural products in bacterial physiology.</title>
        <authorList>
            <consortium name="Agbiome Team Llc"/>
            <person name="Bleich R.M."/>
            <person name="Grubbs K.J."/>
            <person name="Santa Maria K.C."/>
            <person name="Allen S.E."/>
            <person name="Farag S."/>
            <person name="Shank E.A."/>
            <person name="Bowers A."/>
        </authorList>
    </citation>
    <scope>NUCLEOTIDE SEQUENCE [LARGE SCALE GENOMIC DNA]</scope>
    <source>
        <strain evidence="5 6">AFS092789</strain>
    </source>
</reference>
<dbReference type="Proteomes" id="UP000219922">
    <property type="component" value="Unassembled WGS sequence"/>
</dbReference>
<gene>
    <name evidence="5" type="ORF">CON36_21660</name>
</gene>
<keyword evidence="2" id="KW-0964">Secreted</keyword>
<name>A0A9X6SWS4_BACCE</name>
<evidence type="ECO:0000259" key="4">
    <source>
        <dbReference type="PROSITE" id="PS51756"/>
    </source>
</evidence>
<comment type="subcellular location">
    <subcellularLocation>
        <location evidence="1">Secreted</location>
    </subcellularLocation>
</comment>
<dbReference type="PROSITE" id="PS51756">
    <property type="entry name" value="LXG"/>
    <property type="match status" value="1"/>
</dbReference>
<dbReference type="Pfam" id="PF14449">
    <property type="entry name" value="PT-TG"/>
    <property type="match status" value="1"/>
</dbReference>
<protein>
    <recommendedName>
        <fullName evidence="4">LXG domain-containing protein</fullName>
    </recommendedName>
</protein>
<sequence>MSLNMYLGEVHTQTQDMNAVCTATIQGMEQVIQSIDAFAIDTVLQGQTYSSAKAFFVQTFRPLAQGIIYLCEELIHQNDAFPSQFQSQVASTDVIEQEILEQIREIDRMKASMEAISQAMPMPSMDAMANLFTVMRHKLQEKLNHLYEFNQASSNNYATALQLAASIAQGLAEVQSGKGFSPASGTFSTQVLNMEWTTSIQAIEEDRKRQADKSIEEGAMCGKLSSEEKGFDGKKLARDIAGEISGEYDVRRAWDGIDPSTGEKLSTWERVFAGGMAVAGLTPVGKIAKVGKGVKMTANAVEAANTIKKADRASDIKKYATSIDHQVTEIEKANLPPWIGDSFTDGVFRTVKTNEEVTLYRTFGHSADAGGGFATTVPAQNRIQAKLDTALLPEWKNSRMYEATIKVPEGETLNLGKVAEQYTMSGTTLKGGGDQVLLPQNWPLEWISDVRKVPNK</sequence>
<comment type="similarity">
    <text evidence="3">In the N-terminal section; belongs to the LXG family.</text>
</comment>
<dbReference type="EMBL" id="NVMX01000033">
    <property type="protein sequence ID" value="PDZ96652.1"/>
    <property type="molecule type" value="Genomic_DNA"/>
</dbReference>
<dbReference type="InterPro" id="IPR006829">
    <property type="entry name" value="LXG_dom"/>
</dbReference>
<dbReference type="PANTHER" id="PTHR34976:SF1">
    <property type="entry name" value="TOXIN BC_0920"/>
    <property type="match status" value="1"/>
</dbReference>
<evidence type="ECO:0000256" key="2">
    <source>
        <dbReference type="ARBA" id="ARBA00022525"/>
    </source>
</evidence>